<comment type="similarity">
    <text evidence="6">Belongs to the ferroportin (FP) (TC 2.A.100) family. SLC40A subfamily.</text>
</comment>
<evidence type="ECO:0000256" key="2">
    <source>
        <dbReference type="ARBA" id="ARBA00022448"/>
    </source>
</evidence>
<keyword evidence="3 6" id="KW-0812">Transmembrane</keyword>
<dbReference type="GO" id="GO:0005381">
    <property type="term" value="F:iron ion transmembrane transporter activity"/>
    <property type="evidence" value="ECO:0007669"/>
    <property type="project" value="UniProtKB-UniRule"/>
</dbReference>
<dbReference type="PANTHER" id="PTHR11660:SF57">
    <property type="entry name" value="SOLUTE CARRIER FAMILY 40 MEMBER"/>
    <property type="match status" value="1"/>
</dbReference>
<feature type="compositionally biased region" description="Low complexity" evidence="7">
    <location>
        <begin position="38"/>
        <end position="51"/>
    </location>
</feature>
<keyword evidence="9" id="KW-1185">Reference proteome</keyword>
<keyword evidence="4 6" id="KW-1133">Transmembrane helix</keyword>
<proteinExistence type="inferred from homology"/>
<comment type="caution">
    <text evidence="6">Lacks conserved residue(s) required for the propagation of feature annotation.</text>
</comment>
<evidence type="ECO:0000256" key="5">
    <source>
        <dbReference type="ARBA" id="ARBA00023136"/>
    </source>
</evidence>
<comment type="function">
    <text evidence="6">May be involved in iron transport and iron homeostasis.</text>
</comment>
<sequence>MSVYEGIPALKERNQRRTSRLSPSDPEKNPSTYQKTKGLLSSDESNSESSGKSWKDKIIERVSNISFVGAWKVYLRQDVVLPGVALALLYFTVLSFGTLMTAALEWEGIPAYCYWTSTRNKCYSWNSCNTSIPNHAVSYSNTPNRTLVYLVSGIYSSKLRKGSLWQLEDKCSVIVAS</sequence>
<dbReference type="InterPro" id="IPR009716">
    <property type="entry name" value="Ferroportin-1"/>
</dbReference>
<evidence type="ECO:0000256" key="3">
    <source>
        <dbReference type="ARBA" id="ARBA00022692"/>
    </source>
</evidence>
<dbReference type="Proteomes" id="UP001415857">
    <property type="component" value="Unassembled WGS sequence"/>
</dbReference>
<dbReference type="PANTHER" id="PTHR11660">
    <property type="entry name" value="SOLUTE CARRIER FAMILY 40 MEMBER"/>
    <property type="match status" value="1"/>
</dbReference>
<dbReference type="GO" id="GO:0016020">
    <property type="term" value="C:membrane"/>
    <property type="evidence" value="ECO:0007669"/>
    <property type="project" value="UniProtKB-SubCell"/>
</dbReference>
<evidence type="ECO:0000256" key="6">
    <source>
        <dbReference type="RuleBase" id="RU365065"/>
    </source>
</evidence>
<feature type="transmembrane region" description="Helical" evidence="6">
    <location>
        <begin position="79"/>
        <end position="104"/>
    </location>
</feature>
<feature type="region of interest" description="Disordered" evidence="7">
    <location>
        <begin position="1"/>
        <end position="51"/>
    </location>
</feature>
<comment type="subcellular location">
    <subcellularLocation>
        <location evidence="1 6">Membrane</location>
        <topology evidence="1 6">Multi-pass membrane protein</topology>
    </subcellularLocation>
</comment>
<dbReference type="AlphaFoldDB" id="A0AAP0SBB0"/>
<name>A0AAP0SBB0_LIQFO</name>
<dbReference type="EMBL" id="JBBPBK010000002">
    <property type="protein sequence ID" value="KAK9291211.1"/>
    <property type="molecule type" value="Genomic_DNA"/>
</dbReference>
<evidence type="ECO:0000256" key="7">
    <source>
        <dbReference type="SAM" id="MobiDB-lite"/>
    </source>
</evidence>
<evidence type="ECO:0000313" key="9">
    <source>
        <dbReference type="Proteomes" id="UP001415857"/>
    </source>
</evidence>
<gene>
    <name evidence="8" type="ORF">L1049_009399</name>
</gene>
<comment type="caution">
    <text evidence="8">The sequence shown here is derived from an EMBL/GenBank/DDBJ whole genome shotgun (WGS) entry which is preliminary data.</text>
</comment>
<keyword evidence="6" id="KW-0406">Ion transport</keyword>
<protein>
    <recommendedName>
        <fullName evidence="6">Solute carrier family 40 member</fullName>
    </recommendedName>
</protein>
<accession>A0AAP0SBB0</accession>
<organism evidence="8 9">
    <name type="scientific">Liquidambar formosana</name>
    <name type="common">Formosan gum</name>
    <dbReference type="NCBI Taxonomy" id="63359"/>
    <lineage>
        <taxon>Eukaryota</taxon>
        <taxon>Viridiplantae</taxon>
        <taxon>Streptophyta</taxon>
        <taxon>Embryophyta</taxon>
        <taxon>Tracheophyta</taxon>
        <taxon>Spermatophyta</taxon>
        <taxon>Magnoliopsida</taxon>
        <taxon>eudicotyledons</taxon>
        <taxon>Gunneridae</taxon>
        <taxon>Pentapetalae</taxon>
        <taxon>Saxifragales</taxon>
        <taxon>Altingiaceae</taxon>
        <taxon>Liquidambar</taxon>
    </lineage>
</organism>
<evidence type="ECO:0000256" key="1">
    <source>
        <dbReference type="ARBA" id="ARBA00004141"/>
    </source>
</evidence>
<keyword evidence="5 6" id="KW-0472">Membrane</keyword>
<evidence type="ECO:0000256" key="4">
    <source>
        <dbReference type="ARBA" id="ARBA00022989"/>
    </source>
</evidence>
<reference evidence="8 9" key="1">
    <citation type="journal article" date="2024" name="Plant J.">
        <title>Genome sequences and population genomics reveal climatic adaptation and genomic divergence between two closely related sweetgum species.</title>
        <authorList>
            <person name="Xu W.Q."/>
            <person name="Ren C.Q."/>
            <person name="Zhang X.Y."/>
            <person name="Comes H.P."/>
            <person name="Liu X.H."/>
            <person name="Li Y.G."/>
            <person name="Kettle C.J."/>
            <person name="Jalonen R."/>
            <person name="Gaisberger H."/>
            <person name="Ma Y.Z."/>
            <person name="Qiu Y.X."/>
        </authorList>
    </citation>
    <scope>NUCLEOTIDE SEQUENCE [LARGE SCALE GENOMIC DNA]</scope>
    <source>
        <strain evidence="8">Hangzhou</strain>
    </source>
</reference>
<evidence type="ECO:0000313" key="8">
    <source>
        <dbReference type="EMBL" id="KAK9291211.1"/>
    </source>
</evidence>
<keyword evidence="2 6" id="KW-0813">Transport</keyword>
<dbReference type="Pfam" id="PF06963">
    <property type="entry name" value="FPN1"/>
    <property type="match status" value="1"/>
</dbReference>